<evidence type="ECO:0000313" key="2">
    <source>
        <dbReference type="Proteomes" id="UP001558850"/>
    </source>
</evidence>
<name>A0ACC6U9V3_9BURK</name>
<dbReference type="EMBL" id="JBFRCH010000030">
    <property type="protein sequence ID" value="MEX3936337.1"/>
    <property type="molecule type" value="Genomic_DNA"/>
</dbReference>
<dbReference type="Proteomes" id="UP001558850">
    <property type="component" value="Unassembled WGS sequence"/>
</dbReference>
<gene>
    <name evidence="1" type="ORF">AB4Y32_31905</name>
</gene>
<reference evidence="1" key="1">
    <citation type="submission" date="2024-07" db="EMBL/GenBank/DDBJ databases">
        <title>A survey of Mimosa microsymbionts across Brazilian biomes reveals a high diversity of Paraburkholderia nodulating endemic species, but also that Cupriavidus is common as a symbiont of widespread species.</title>
        <authorList>
            <person name="Rouws L."/>
            <person name="Barauna A."/>
            <person name="Beukes C."/>
            <person name="Rouws J.R.C."/>
            <person name="De Faria S.M."/>
            <person name="Gross E."/>
            <person name="Bueno Dos Reis Junior F."/>
            <person name="Simon M.F."/>
            <person name="Maluk M."/>
            <person name="Odee D.W."/>
            <person name="Kenicer G."/>
            <person name="Young J.P.W."/>
            <person name="Reis V.M."/>
            <person name="Zilli J."/>
            <person name="James E.K."/>
        </authorList>
    </citation>
    <scope>NUCLEOTIDE SEQUENCE</scope>
    <source>
        <strain evidence="1">EG181B</strain>
    </source>
</reference>
<protein>
    <submittedName>
        <fullName evidence="1">Patatin-like phospholipase family protein</fullName>
    </submittedName>
</protein>
<organism evidence="1 2">
    <name type="scientific">Paraburkholderia phymatum</name>
    <dbReference type="NCBI Taxonomy" id="148447"/>
    <lineage>
        <taxon>Bacteria</taxon>
        <taxon>Pseudomonadati</taxon>
        <taxon>Pseudomonadota</taxon>
        <taxon>Betaproteobacteria</taxon>
        <taxon>Burkholderiales</taxon>
        <taxon>Burkholderiaceae</taxon>
        <taxon>Paraburkholderia</taxon>
    </lineage>
</organism>
<keyword evidence="2" id="KW-1185">Reference proteome</keyword>
<evidence type="ECO:0000313" key="1">
    <source>
        <dbReference type="EMBL" id="MEX3936337.1"/>
    </source>
</evidence>
<comment type="caution">
    <text evidence="1">The sequence shown here is derived from an EMBL/GenBank/DDBJ whole genome shotgun (WGS) entry which is preliminary data.</text>
</comment>
<proteinExistence type="predicted"/>
<sequence>MFPLRFPFGRRSSNTATRERQEPPKAEVHDERTDAQIPESFRQVELDQIKRHHEATGLRVPKDLAVVPGLAISGGGIRSAVFSLGVLQALADRHVLNKFGYISTVSGGSYIGAFYGSMFVPNAVRDGNEQTQSETFQQCARSAETTLNPETPPTSPDAVTSISYLRDNCDYLAPNGSDDFLQSIAFSLRNWFALQYVIGVSLLTILLFVGFADKVLHLRGVSWNQFAPAWKTMPAIVAGFALVGLLSPLSRAYWLTQNLAQETRFFYKFLPAFSMISVLVLSLTTLEVSTPNTLHRILTLSATLPRPNDYISFAAWSVICSEILAVFYYFAAWWYIGSNPSDNKSWFPGSSNRRTSRSDSRAYVDRVRNALTNAYTNPLRFCGRSFLTGPAQLMLWATAIALIDYAGYWGDKCIHNSDAIEWCDKATNWFHLPIIASSAATLWAIAKFLLAERKTITSSMPAISRLLLATVAVCIASVFTLVFWSVVAHAIVRALTGC</sequence>
<accession>A0ACC6U9V3</accession>